<gene>
    <name evidence="9" type="ORF">PoB_002755000</name>
</gene>
<dbReference type="Pfam" id="PF00078">
    <property type="entry name" value="RVT_1"/>
    <property type="match status" value="1"/>
</dbReference>
<dbReference type="Gene3D" id="3.30.70.270">
    <property type="match status" value="2"/>
</dbReference>
<dbReference type="CDD" id="cd09274">
    <property type="entry name" value="RNase_HI_RT_Ty3"/>
    <property type="match status" value="1"/>
</dbReference>
<dbReference type="InterPro" id="IPR000477">
    <property type="entry name" value="RT_dom"/>
</dbReference>
<keyword evidence="2" id="KW-0548">Nucleotidyltransferase</keyword>
<dbReference type="FunFam" id="3.30.70.270:FF:000020">
    <property type="entry name" value="Transposon Tf2-6 polyprotein-like Protein"/>
    <property type="match status" value="1"/>
</dbReference>
<accession>A0AAV3ZYW4</accession>
<dbReference type="GO" id="GO:0004519">
    <property type="term" value="F:endonuclease activity"/>
    <property type="evidence" value="ECO:0007669"/>
    <property type="project" value="UniProtKB-KW"/>
</dbReference>
<dbReference type="InterPro" id="IPR043502">
    <property type="entry name" value="DNA/RNA_pol_sf"/>
</dbReference>
<evidence type="ECO:0000256" key="2">
    <source>
        <dbReference type="ARBA" id="ARBA00022695"/>
    </source>
</evidence>
<evidence type="ECO:0000259" key="8">
    <source>
        <dbReference type="PROSITE" id="PS50878"/>
    </source>
</evidence>
<proteinExistence type="predicted"/>
<dbReference type="Proteomes" id="UP000735302">
    <property type="component" value="Unassembled WGS sequence"/>
</dbReference>
<comment type="caution">
    <text evidence="9">The sequence shown here is derived from an EMBL/GenBank/DDBJ whole genome shotgun (WGS) entry which is preliminary data.</text>
</comment>
<organism evidence="9 10">
    <name type="scientific">Plakobranchus ocellatus</name>
    <dbReference type="NCBI Taxonomy" id="259542"/>
    <lineage>
        <taxon>Eukaryota</taxon>
        <taxon>Metazoa</taxon>
        <taxon>Spiralia</taxon>
        <taxon>Lophotrochozoa</taxon>
        <taxon>Mollusca</taxon>
        <taxon>Gastropoda</taxon>
        <taxon>Heterobranchia</taxon>
        <taxon>Euthyneura</taxon>
        <taxon>Panpulmonata</taxon>
        <taxon>Sacoglossa</taxon>
        <taxon>Placobranchoidea</taxon>
        <taxon>Plakobranchidae</taxon>
        <taxon>Plakobranchus</taxon>
    </lineage>
</organism>
<keyword evidence="6 9" id="KW-0695">RNA-directed DNA polymerase</keyword>
<dbReference type="PANTHER" id="PTHR37984">
    <property type="entry name" value="PROTEIN CBG26694"/>
    <property type="match status" value="1"/>
</dbReference>
<evidence type="ECO:0000256" key="5">
    <source>
        <dbReference type="ARBA" id="ARBA00022801"/>
    </source>
</evidence>
<dbReference type="PANTHER" id="PTHR37984:SF5">
    <property type="entry name" value="PROTEIN NYNRIN-LIKE"/>
    <property type="match status" value="1"/>
</dbReference>
<dbReference type="PROSITE" id="PS50878">
    <property type="entry name" value="RT_POL"/>
    <property type="match status" value="1"/>
</dbReference>
<dbReference type="Pfam" id="PF17917">
    <property type="entry name" value="RT_RNaseH"/>
    <property type="match status" value="1"/>
</dbReference>
<name>A0AAV3ZYW4_9GAST</name>
<evidence type="ECO:0000256" key="7">
    <source>
        <dbReference type="SAM" id="SignalP"/>
    </source>
</evidence>
<evidence type="ECO:0000256" key="6">
    <source>
        <dbReference type="ARBA" id="ARBA00022918"/>
    </source>
</evidence>
<dbReference type="AlphaFoldDB" id="A0AAV3ZYW4"/>
<feature type="signal peptide" evidence="7">
    <location>
        <begin position="1"/>
        <end position="26"/>
    </location>
</feature>
<feature type="domain" description="Reverse transcriptase" evidence="8">
    <location>
        <begin position="1"/>
        <end position="85"/>
    </location>
</feature>
<reference evidence="9 10" key="1">
    <citation type="journal article" date="2021" name="Elife">
        <title>Chloroplast acquisition without the gene transfer in kleptoplastic sea slugs, Plakobranchus ocellatus.</title>
        <authorList>
            <person name="Maeda T."/>
            <person name="Takahashi S."/>
            <person name="Yoshida T."/>
            <person name="Shimamura S."/>
            <person name="Takaki Y."/>
            <person name="Nagai Y."/>
            <person name="Toyoda A."/>
            <person name="Suzuki Y."/>
            <person name="Arimoto A."/>
            <person name="Ishii H."/>
            <person name="Satoh N."/>
            <person name="Nishiyama T."/>
            <person name="Hasebe M."/>
            <person name="Maruyama T."/>
            <person name="Minagawa J."/>
            <person name="Obokata J."/>
            <person name="Shigenobu S."/>
        </authorList>
    </citation>
    <scope>NUCLEOTIDE SEQUENCE [LARGE SCALE GENOMIC DNA]</scope>
</reference>
<evidence type="ECO:0000256" key="4">
    <source>
        <dbReference type="ARBA" id="ARBA00022759"/>
    </source>
</evidence>
<dbReference type="InterPro" id="IPR050951">
    <property type="entry name" value="Retrovirus_Pol_polyprotein"/>
</dbReference>
<keyword evidence="10" id="KW-1185">Reference proteome</keyword>
<dbReference type="GO" id="GO:0003964">
    <property type="term" value="F:RNA-directed DNA polymerase activity"/>
    <property type="evidence" value="ECO:0007669"/>
    <property type="project" value="UniProtKB-KW"/>
</dbReference>
<keyword evidence="4" id="KW-0255">Endonuclease</keyword>
<protein>
    <submittedName>
        <fullName evidence="9">Reverse transcriptase</fullName>
    </submittedName>
</protein>
<dbReference type="GO" id="GO:0016787">
    <property type="term" value="F:hydrolase activity"/>
    <property type="evidence" value="ECO:0007669"/>
    <property type="project" value="UniProtKB-KW"/>
</dbReference>
<evidence type="ECO:0000256" key="1">
    <source>
        <dbReference type="ARBA" id="ARBA00022679"/>
    </source>
</evidence>
<evidence type="ECO:0000256" key="3">
    <source>
        <dbReference type="ARBA" id="ARBA00022722"/>
    </source>
</evidence>
<keyword evidence="1" id="KW-0808">Transferase</keyword>
<dbReference type="Gene3D" id="3.10.20.370">
    <property type="match status" value="1"/>
</dbReference>
<keyword evidence="7" id="KW-0732">Signal</keyword>
<keyword evidence="5" id="KW-0378">Hydrolase</keyword>
<sequence length="300" mass="34133">MQWTRMPFGLVTVPATFCQLMRLVSADMKKVVCYFDDTLLHTSSWEQHIEGLRCLLFTLRRHGLTVNPGKLVIAKSSIEFLGHEISAGSMCPLSKKVDKILDLQPPVTKKSLRSLLGLISYYRSFIPDFASLTKPMTDLLRKGAPEKVTWNEECQLSFDKIKNGLSTPPILIIPDVQDDFIVRTDASDYGIGAALMQMRDGVLRPCKYASRKLKPCETRYSTIERECLAIIFAVGQFYKYLAMRPFVLETDHRPLLFLKSGQAKNSRLLRWCFALQEFSFTIKAIPGSHNYHADVLSRLC</sequence>
<keyword evidence="3" id="KW-0540">Nuclease</keyword>
<dbReference type="SUPFAM" id="SSF56672">
    <property type="entry name" value="DNA/RNA polymerases"/>
    <property type="match status" value="1"/>
</dbReference>
<dbReference type="CDD" id="cd01647">
    <property type="entry name" value="RT_LTR"/>
    <property type="match status" value="1"/>
</dbReference>
<feature type="chain" id="PRO_5043652004" evidence="7">
    <location>
        <begin position="27"/>
        <end position="300"/>
    </location>
</feature>
<dbReference type="InterPro" id="IPR043128">
    <property type="entry name" value="Rev_trsase/Diguanyl_cyclase"/>
</dbReference>
<dbReference type="InterPro" id="IPR041373">
    <property type="entry name" value="RT_RNaseH"/>
</dbReference>
<dbReference type="EMBL" id="BLXT01003184">
    <property type="protein sequence ID" value="GFO01045.1"/>
    <property type="molecule type" value="Genomic_DNA"/>
</dbReference>
<evidence type="ECO:0000313" key="9">
    <source>
        <dbReference type="EMBL" id="GFO01045.1"/>
    </source>
</evidence>
<dbReference type="FunFam" id="3.10.20.370:FF:000001">
    <property type="entry name" value="Retrovirus-related Pol polyprotein from transposon 17.6-like protein"/>
    <property type="match status" value="1"/>
</dbReference>
<evidence type="ECO:0000313" key="10">
    <source>
        <dbReference type="Proteomes" id="UP000735302"/>
    </source>
</evidence>